<dbReference type="Gramene" id="HORVU.MOREX.r3.1HG0069590.1">
    <property type="protein sequence ID" value="HORVU.MOREX.r3.1HG0069590.1"/>
    <property type="gene ID" value="HORVU.MOREX.r3.1HG0069590"/>
</dbReference>
<proteinExistence type="predicted"/>
<evidence type="ECO:0000313" key="3">
    <source>
        <dbReference type="EnsemblPlants" id="HORVU.MOREX.r3.1HG0069590.1"/>
    </source>
</evidence>
<dbReference type="AlphaFoldDB" id="A0A8I6WVS8"/>
<reference evidence="3" key="2">
    <citation type="submission" date="2020-10" db="EMBL/GenBank/DDBJ databases">
        <authorList>
            <person name="Scholz U."/>
            <person name="Mascher M."/>
            <person name="Fiebig A."/>
        </authorList>
    </citation>
    <scope>NUCLEOTIDE SEQUENCE [LARGE SCALE GENOMIC DNA]</scope>
    <source>
        <strain evidence="3">cv. Morex</strain>
    </source>
</reference>
<keyword evidence="4" id="KW-1185">Reference proteome</keyword>
<dbReference type="Pfam" id="PF03478">
    <property type="entry name" value="Beta-prop_KIB1-4"/>
    <property type="match status" value="1"/>
</dbReference>
<dbReference type="InterPro" id="IPR005174">
    <property type="entry name" value="KIB1-4_b-propeller"/>
</dbReference>
<sequence length="400" mass="44582">MASMSSNLRRRPSLAPAPRSGAPDWRDWAGIHKSMSRRIAGHALANDVADYLQFRATCAPWREHTDEDDPKQHSVLDRRFHPRRWILMPNGSSTYVADDDSRNRHSMVNLSRRTKITVDLPHLQGHTIAIGCGGSPGGVLVLVHVDTLVVRLLNPLTGQRVDLASVAPVLSGHRMGHRDKEFSRKCKVLGAGFAGDSTVVLHFGWDNKLVSSNLGGDHWEIISQGDLYGSVFPFRGKVYFANQEREGLMVVDAEATPPNLVLAARWPTEGFNFRFVYMADSSGVLLVLTNKVDYQRGQRVDDDYTVEFNLFQLDAEAGVLIRVKDLGKRAMFVGDYSGALVVSARGKVVRNAIYFQHDLHEKLLVRGVSDGITRPMTEAEGGFIDDLTTYVRWNGSKREC</sequence>
<feature type="domain" description="KIB1-4 beta-propeller" evidence="2">
    <location>
        <begin position="109"/>
        <end position="358"/>
    </location>
</feature>
<evidence type="ECO:0000256" key="1">
    <source>
        <dbReference type="SAM" id="MobiDB-lite"/>
    </source>
</evidence>
<name>A0A8I6WVS8_HORVV</name>
<feature type="region of interest" description="Disordered" evidence="1">
    <location>
        <begin position="1"/>
        <end position="26"/>
    </location>
</feature>
<evidence type="ECO:0000259" key="2">
    <source>
        <dbReference type="Pfam" id="PF03478"/>
    </source>
</evidence>
<dbReference type="EnsemblPlants" id="HORVU.MOREX.r3.1HG0069590.1">
    <property type="protein sequence ID" value="HORVU.MOREX.r3.1HG0069590.1"/>
    <property type="gene ID" value="HORVU.MOREX.r3.1HG0069590"/>
</dbReference>
<dbReference type="Proteomes" id="UP000011116">
    <property type="component" value="Chromosome 1H"/>
</dbReference>
<accession>A0A8I6WVS8</accession>
<protein>
    <recommendedName>
        <fullName evidence="2">KIB1-4 beta-propeller domain-containing protein</fullName>
    </recommendedName>
</protein>
<dbReference type="PANTHER" id="PTHR33165:SF89">
    <property type="entry name" value="DUF295 DOMAIN-CONTAINING PROTEIN"/>
    <property type="match status" value="1"/>
</dbReference>
<evidence type="ECO:0000313" key="4">
    <source>
        <dbReference type="Proteomes" id="UP000011116"/>
    </source>
</evidence>
<reference evidence="4" key="1">
    <citation type="journal article" date="2012" name="Nature">
        <title>A physical, genetic and functional sequence assembly of the barley genome.</title>
        <authorList>
            <consortium name="The International Barley Genome Sequencing Consortium"/>
            <person name="Mayer K.F."/>
            <person name="Waugh R."/>
            <person name="Brown J.W."/>
            <person name="Schulman A."/>
            <person name="Langridge P."/>
            <person name="Platzer M."/>
            <person name="Fincher G.B."/>
            <person name="Muehlbauer G.J."/>
            <person name="Sato K."/>
            <person name="Close T.J."/>
            <person name="Wise R.P."/>
            <person name="Stein N."/>
        </authorList>
    </citation>
    <scope>NUCLEOTIDE SEQUENCE [LARGE SCALE GENOMIC DNA]</scope>
    <source>
        <strain evidence="4">cv. Morex</strain>
    </source>
</reference>
<feature type="compositionally biased region" description="Low complexity" evidence="1">
    <location>
        <begin position="13"/>
        <end position="23"/>
    </location>
</feature>
<reference evidence="3" key="3">
    <citation type="submission" date="2022-01" db="UniProtKB">
        <authorList>
            <consortium name="EnsemblPlants"/>
        </authorList>
    </citation>
    <scope>IDENTIFICATION</scope>
    <source>
        <strain evidence="3">subsp. vulgare</strain>
    </source>
</reference>
<organism evidence="3 4">
    <name type="scientific">Hordeum vulgare subsp. vulgare</name>
    <name type="common">Domesticated barley</name>
    <dbReference type="NCBI Taxonomy" id="112509"/>
    <lineage>
        <taxon>Eukaryota</taxon>
        <taxon>Viridiplantae</taxon>
        <taxon>Streptophyta</taxon>
        <taxon>Embryophyta</taxon>
        <taxon>Tracheophyta</taxon>
        <taxon>Spermatophyta</taxon>
        <taxon>Magnoliopsida</taxon>
        <taxon>Liliopsida</taxon>
        <taxon>Poales</taxon>
        <taxon>Poaceae</taxon>
        <taxon>BOP clade</taxon>
        <taxon>Pooideae</taxon>
        <taxon>Triticodae</taxon>
        <taxon>Triticeae</taxon>
        <taxon>Hordeinae</taxon>
        <taxon>Hordeum</taxon>
    </lineage>
</organism>
<dbReference type="PANTHER" id="PTHR33165">
    <property type="entry name" value="F-BOX DOMAIN CONTAINING PROTEIN-LIKE-RELATED"/>
    <property type="match status" value="1"/>
</dbReference>